<name>A0A3G9JL78_9BACL</name>
<dbReference type="RefSeq" id="WP_125665458.1">
    <property type="nucleotide sequence ID" value="NZ_AP019308.1"/>
</dbReference>
<gene>
    <name evidence="2" type="ORF">Back11_62730</name>
</gene>
<evidence type="ECO:0000313" key="3">
    <source>
        <dbReference type="Proteomes" id="UP000275368"/>
    </source>
</evidence>
<feature type="compositionally biased region" description="Polar residues" evidence="1">
    <location>
        <begin position="28"/>
        <end position="44"/>
    </location>
</feature>
<feature type="compositionally biased region" description="Basic and acidic residues" evidence="1">
    <location>
        <begin position="45"/>
        <end position="56"/>
    </location>
</feature>
<dbReference type="AlphaFoldDB" id="A0A3G9JL78"/>
<feature type="compositionally biased region" description="Low complexity" evidence="1">
    <location>
        <begin position="192"/>
        <end position="278"/>
    </location>
</feature>
<reference evidence="2 3" key="1">
    <citation type="submission" date="2018-11" db="EMBL/GenBank/DDBJ databases">
        <title>Complete genome sequence of Paenibacillus baekrokdamisoli strain KCTC 33723.</title>
        <authorList>
            <person name="Kang S.W."/>
            <person name="Lee K.C."/>
            <person name="Kim K.K."/>
            <person name="Kim J.S."/>
            <person name="Kim D.S."/>
            <person name="Ko S.H."/>
            <person name="Yang S.H."/>
            <person name="Lee J.S."/>
        </authorList>
    </citation>
    <scope>NUCLEOTIDE SEQUENCE [LARGE SCALE GENOMIC DNA]</scope>
    <source>
        <strain evidence="2 3">KCTC 33723</strain>
    </source>
</reference>
<evidence type="ECO:0000313" key="2">
    <source>
        <dbReference type="EMBL" id="BBH24928.1"/>
    </source>
</evidence>
<sequence>MEDCRNSNRPWGGTLSRKSWCGTEANRVSNANHKSNSMGVSSTMEQHKSSRNDDMNRNNLNNKIGKLVKINRGGPESFDGVIVAVHNDYVVIRTSAGLVYVNASHIKSTTDLPGQKSGGSDSSKHIVAANFVGVLRNLSQHFVQINWGGPEKIEGFIAEVNNQSVLLVVGQEKVIIPLFHIKTVKQTGQYASNGSRGSNSNKSGSNNNKSGGNNNKSGGNKNNNKSGGNKSNNNKSGGNKSNNKSGGNKSNNKSGANKGNNKSGQNGNKKTNGNRNRNASSNKGGRC</sequence>
<keyword evidence="3" id="KW-1185">Reference proteome</keyword>
<dbReference type="EMBL" id="AP019308">
    <property type="protein sequence ID" value="BBH24928.1"/>
    <property type="molecule type" value="Genomic_DNA"/>
</dbReference>
<evidence type="ECO:0000256" key="1">
    <source>
        <dbReference type="SAM" id="MobiDB-lite"/>
    </source>
</evidence>
<feature type="region of interest" description="Disordered" evidence="1">
    <location>
        <begin position="188"/>
        <end position="287"/>
    </location>
</feature>
<dbReference type="Proteomes" id="UP000275368">
    <property type="component" value="Chromosome"/>
</dbReference>
<protein>
    <submittedName>
        <fullName evidence="2">Uncharacterized protein</fullName>
    </submittedName>
</protein>
<proteinExistence type="predicted"/>
<dbReference type="KEGG" id="pbk:Back11_62730"/>
<accession>A0A3G9JL78</accession>
<feature type="region of interest" description="Disordered" evidence="1">
    <location>
        <begin position="28"/>
        <end position="60"/>
    </location>
</feature>
<dbReference type="OrthoDB" id="2452727at2"/>
<organism evidence="2 3">
    <name type="scientific">Paenibacillus baekrokdamisoli</name>
    <dbReference type="NCBI Taxonomy" id="1712516"/>
    <lineage>
        <taxon>Bacteria</taxon>
        <taxon>Bacillati</taxon>
        <taxon>Bacillota</taxon>
        <taxon>Bacilli</taxon>
        <taxon>Bacillales</taxon>
        <taxon>Paenibacillaceae</taxon>
        <taxon>Paenibacillus</taxon>
    </lineage>
</organism>